<feature type="region of interest" description="Disordered" evidence="10">
    <location>
        <begin position="202"/>
        <end position="247"/>
    </location>
</feature>
<comment type="function">
    <text evidence="7">Mutarotase converts alpha-aldose to the beta-anomer. It is active on D-glucose, L-arabinose, D-xylose, D-galactose, maltose and lactose.</text>
</comment>
<evidence type="ECO:0000256" key="3">
    <source>
        <dbReference type="ARBA" id="ARBA00004947"/>
    </source>
</evidence>
<evidence type="ECO:0000256" key="9">
    <source>
        <dbReference type="ARBA" id="ARBA00038238"/>
    </source>
</evidence>
<feature type="region of interest" description="Disordered" evidence="10">
    <location>
        <begin position="298"/>
        <end position="319"/>
    </location>
</feature>
<evidence type="ECO:0000313" key="12">
    <source>
        <dbReference type="EMBL" id="PBL00340.1"/>
    </source>
</evidence>
<dbReference type="InterPro" id="IPR005886">
    <property type="entry name" value="UDP_G4E"/>
</dbReference>
<evidence type="ECO:0000256" key="7">
    <source>
        <dbReference type="ARBA" id="ARBA00037676"/>
    </source>
</evidence>
<keyword evidence="5" id="KW-0520">NAD</keyword>
<dbReference type="InterPro" id="IPR021861">
    <property type="entry name" value="THO_THOC1"/>
</dbReference>
<name>A0A2H3DYQ9_ARMGA</name>
<evidence type="ECO:0000256" key="1">
    <source>
        <dbReference type="ARBA" id="ARBA00000083"/>
    </source>
</evidence>
<evidence type="ECO:0000259" key="11">
    <source>
        <dbReference type="Pfam" id="PF16363"/>
    </source>
</evidence>
<feature type="region of interest" description="Disordered" evidence="10">
    <location>
        <begin position="529"/>
        <end position="625"/>
    </location>
</feature>
<evidence type="ECO:0000256" key="8">
    <source>
        <dbReference type="ARBA" id="ARBA00037955"/>
    </source>
</evidence>
<dbReference type="EMBL" id="KZ293646">
    <property type="protein sequence ID" value="PBL00340.1"/>
    <property type="molecule type" value="Genomic_DNA"/>
</dbReference>
<evidence type="ECO:0000256" key="6">
    <source>
        <dbReference type="ARBA" id="ARBA00023235"/>
    </source>
</evidence>
<dbReference type="InterPro" id="IPR016040">
    <property type="entry name" value="NAD(P)-bd_dom"/>
</dbReference>
<protein>
    <submittedName>
        <fullName evidence="12">UDP-glucose 4-epimerase</fullName>
    </submittedName>
</protein>
<feature type="region of interest" description="Disordered" evidence="10">
    <location>
        <begin position="684"/>
        <end position="721"/>
    </location>
</feature>
<evidence type="ECO:0000256" key="10">
    <source>
        <dbReference type="SAM" id="MobiDB-lite"/>
    </source>
</evidence>
<comment type="similarity">
    <text evidence="9">In the C-terminal section; belongs to the aldose epimerase family.</text>
</comment>
<evidence type="ECO:0000256" key="4">
    <source>
        <dbReference type="ARBA" id="ARBA00005028"/>
    </source>
</evidence>
<evidence type="ECO:0000313" key="13">
    <source>
        <dbReference type="Proteomes" id="UP000217790"/>
    </source>
</evidence>
<dbReference type="NCBIfam" id="TIGR01179">
    <property type="entry name" value="galE"/>
    <property type="match status" value="1"/>
</dbReference>
<dbReference type="GO" id="GO:0003978">
    <property type="term" value="F:UDP-glucose 4-epimerase activity"/>
    <property type="evidence" value="ECO:0007669"/>
    <property type="project" value="UniProtKB-EC"/>
</dbReference>
<dbReference type="Gene3D" id="3.90.25.10">
    <property type="entry name" value="UDP-galactose 4-epimerase, domain 1"/>
    <property type="match status" value="1"/>
</dbReference>
<sequence>MVSLQPTLTALLKSLPPPPVQPDIIKGNILKIVANGKQAKISAENKRAQWEYLLKNEIFKLAETEGKALKEDPTVYYTQLRHWLDLVLTFSELEICDPTFTFIVLQDLLETQTITSCSHIFSWIESRAPRLTEGMVPQKGKSLFLLRTLNDLLRRLSKMGSTTMFCGRILTFLSGAFPLSERSGVNLRGEYGPTWEGVKDMLKGEEKEKVKEKEEGDGETKDEKQDQDDKMQVDDDKPASTTQPDNTDDFYQTFWSLQLPFSKPPLFSDPATFSAFKDSVDKVLPVLKEATAKERVMMGSRSGSGGAGSLKRKREPQDTGGEEIVTDYFFAKFLTSPDLLDLELKDTHFRRQFLFQLLILLSHLLTFVKSAKEKWATVRNRSLHMDFTLEAADIQWVQETFNKTMEELRQTTPNGRAFADTVGVILEREKNWIKWKNELCAPFDKAPWSTEGNGTKVGFEEATKPLWQKMREPPEDWKWKYGSEYLTDVWEMGYRDLDDLAFPFKPGEVKDFVKRLKLEDMQIERHKERLAKRAERAAALAASQPTPATVPPKATETAPVSGTESTPRPAPVATPTNPSLHPSLPAKPVATPAPKPAQDPQPALVSVPEPSPAPPPTVYARPSPPTDPKIIKHEENKQRIAWLALRAAREQHLNLFGRIGTGDIEQLVEEIEAAKQKETVQLLRDPPPEETGSASPLVAVPTTAEDSKPVEKADGEGDVKMEGERRRRATWNLDFLWSVKYESSTRYTDHGGGAPKYRHGPAVTRVILSINVLVTGGAGYIGESSSFFLFFSIPTAFSSFYLGSHVVYCLQKTRRYKVISIDNGHNSLPEALLRVGQLSREELPPDASEQDIQSTEIDIHNVDLTKAEQVRAVFEKYGKGGIWGVIHIAAYKAVGESTEIPLTYYQNNVSATISLLQIMSEFECYRLVYSSSATVYGTPPVVPIPESTRLQADSPYGKTKVMAETVIDDLCHAEPEKWQALSLRYFNPAGAHPSGRIGEDPKGRPGNLLPLLAHMAVGRVKESVLKVFGNDYPTRDGTCVRDYLHVLDLASGHLLALDALNGNSQVFHDRPNGRFKAYNLGKGRGMSVLEIVEAMRAATGFNYQTEIIGRRRGDVPDLTADPSLAEKELGFKAPQDLETMCRDLWNWQSKNPEGYGGQ</sequence>
<dbReference type="Proteomes" id="UP000217790">
    <property type="component" value="Unassembled WGS sequence"/>
</dbReference>
<comment type="pathway">
    <text evidence="3">Carbohydrate metabolism; galactose metabolism.</text>
</comment>
<comment type="pathway">
    <text evidence="4">Carbohydrate metabolism; hexose metabolism.</text>
</comment>
<keyword evidence="6" id="KW-0413">Isomerase</keyword>
<dbReference type="SUPFAM" id="SSF51735">
    <property type="entry name" value="NAD(P)-binding Rossmann-fold domains"/>
    <property type="match status" value="1"/>
</dbReference>
<keyword evidence="13" id="KW-1185">Reference proteome</keyword>
<dbReference type="STRING" id="47427.A0A2H3DYQ9"/>
<dbReference type="PANTHER" id="PTHR43725:SF47">
    <property type="entry name" value="UDP-GLUCOSE 4-EPIMERASE"/>
    <property type="match status" value="1"/>
</dbReference>
<dbReference type="PANTHER" id="PTHR43725">
    <property type="entry name" value="UDP-GLUCOSE 4-EPIMERASE"/>
    <property type="match status" value="1"/>
</dbReference>
<comment type="catalytic activity">
    <reaction evidence="1">
        <text>UDP-alpha-D-glucose = UDP-alpha-D-galactose</text>
        <dbReference type="Rhea" id="RHEA:22168"/>
        <dbReference type="ChEBI" id="CHEBI:58885"/>
        <dbReference type="ChEBI" id="CHEBI:66914"/>
        <dbReference type="EC" id="5.1.3.2"/>
    </reaction>
</comment>
<evidence type="ECO:0000256" key="2">
    <source>
        <dbReference type="ARBA" id="ARBA00001911"/>
    </source>
</evidence>
<feature type="compositionally biased region" description="Pro residues" evidence="10">
    <location>
        <begin position="609"/>
        <end position="625"/>
    </location>
</feature>
<evidence type="ECO:0000256" key="5">
    <source>
        <dbReference type="ARBA" id="ARBA00023027"/>
    </source>
</evidence>
<dbReference type="InParanoid" id="A0A2H3DYQ9"/>
<dbReference type="GO" id="GO:0006012">
    <property type="term" value="P:galactose metabolic process"/>
    <property type="evidence" value="ECO:0007669"/>
    <property type="project" value="InterPro"/>
</dbReference>
<feature type="domain" description="NAD(P)-binding" evidence="11">
    <location>
        <begin position="802"/>
        <end position="1143"/>
    </location>
</feature>
<dbReference type="CDD" id="cd05247">
    <property type="entry name" value="UDP_G4E_1_SDR_e"/>
    <property type="match status" value="1"/>
</dbReference>
<dbReference type="OMA" id="CSHIFSW"/>
<accession>A0A2H3DYQ9</accession>
<comment type="similarity">
    <text evidence="8">In the N-terminal section; belongs to the NAD(P)-dependent epimerase/dehydratase family.</text>
</comment>
<dbReference type="Pfam" id="PF16363">
    <property type="entry name" value="GDP_Man_Dehyd"/>
    <property type="match status" value="1"/>
</dbReference>
<dbReference type="Gene3D" id="3.40.50.720">
    <property type="entry name" value="NAD(P)-binding Rossmann-like Domain"/>
    <property type="match status" value="1"/>
</dbReference>
<comment type="cofactor">
    <cofactor evidence="2">
        <name>NAD(+)</name>
        <dbReference type="ChEBI" id="CHEBI:57540"/>
    </cofactor>
</comment>
<organism evidence="12 13">
    <name type="scientific">Armillaria gallica</name>
    <name type="common">Bulbous honey fungus</name>
    <name type="synonym">Armillaria bulbosa</name>
    <dbReference type="NCBI Taxonomy" id="47427"/>
    <lineage>
        <taxon>Eukaryota</taxon>
        <taxon>Fungi</taxon>
        <taxon>Dikarya</taxon>
        <taxon>Basidiomycota</taxon>
        <taxon>Agaricomycotina</taxon>
        <taxon>Agaricomycetes</taxon>
        <taxon>Agaricomycetidae</taxon>
        <taxon>Agaricales</taxon>
        <taxon>Marasmiineae</taxon>
        <taxon>Physalacriaceae</taxon>
        <taxon>Armillaria</taxon>
    </lineage>
</organism>
<dbReference type="Pfam" id="PF11957">
    <property type="entry name" value="efThoc1"/>
    <property type="match status" value="1"/>
</dbReference>
<proteinExistence type="inferred from homology"/>
<reference evidence="13" key="1">
    <citation type="journal article" date="2017" name="Nat. Ecol. Evol.">
        <title>Genome expansion and lineage-specific genetic innovations in the forest pathogenic fungi Armillaria.</title>
        <authorList>
            <person name="Sipos G."/>
            <person name="Prasanna A.N."/>
            <person name="Walter M.C."/>
            <person name="O'Connor E."/>
            <person name="Balint B."/>
            <person name="Krizsan K."/>
            <person name="Kiss B."/>
            <person name="Hess J."/>
            <person name="Varga T."/>
            <person name="Slot J."/>
            <person name="Riley R."/>
            <person name="Boka B."/>
            <person name="Rigling D."/>
            <person name="Barry K."/>
            <person name="Lee J."/>
            <person name="Mihaltcheva S."/>
            <person name="LaButti K."/>
            <person name="Lipzen A."/>
            <person name="Waldron R."/>
            <person name="Moloney N.M."/>
            <person name="Sperisen C."/>
            <person name="Kredics L."/>
            <person name="Vagvoelgyi C."/>
            <person name="Patrignani A."/>
            <person name="Fitzpatrick D."/>
            <person name="Nagy I."/>
            <person name="Doyle S."/>
            <person name="Anderson J.B."/>
            <person name="Grigoriev I.V."/>
            <person name="Gueldener U."/>
            <person name="Muensterkoetter M."/>
            <person name="Nagy L.G."/>
        </authorList>
    </citation>
    <scope>NUCLEOTIDE SEQUENCE [LARGE SCALE GENOMIC DNA]</scope>
    <source>
        <strain evidence="13">Ar21-2</strain>
    </source>
</reference>
<dbReference type="InterPro" id="IPR036291">
    <property type="entry name" value="NAD(P)-bd_dom_sf"/>
</dbReference>
<gene>
    <name evidence="12" type="ORF">ARMGADRAFT_982390</name>
</gene>
<feature type="compositionally biased region" description="Basic and acidic residues" evidence="10">
    <location>
        <begin position="705"/>
        <end position="721"/>
    </location>
</feature>
<dbReference type="AlphaFoldDB" id="A0A2H3DYQ9"/>
<dbReference type="GO" id="GO:0005829">
    <property type="term" value="C:cytosol"/>
    <property type="evidence" value="ECO:0007669"/>
    <property type="project" value="TreeGrafter"/>
</dbReference>
<dbReference type="OrthoDB" id="9402762at2759"/>
<feature type="compositionally biased region" description="Basic and acidic residues" evidence="10">
    <location>
        <begin position="202"/>
        <end position="238"/>
    </location>
</feature>